<dbReference type="CTD" id="32131"/>
<sequence length="239" mass="27883">MDKCVVLFAIIGIFAVNHVHARRNRPEDKTKCPEVRAIRNFDLQEMLGTWYVIEYYASSEEALSYRCMRADFAMSSFENVNMNFNYSFVDDPINEILTGNISWVMPHPEEPAHWVHSEDTYEGVYNTYVLDSDYISWALLLHCAEKSKVPRYLSSFIMSRDPTLGKNVISYLRDKLPRYDIDLSYMFDMQQSDCNSTISDIPPSLLVNRPVVASRRHPMKHHHNEKVYNKSDHKLKVSS</sequence>
<keyword evidence="1" id="KW-0732">Signal</keyword>
<reference evidence="4" key="1">
    <citation type="submission" date="2025-04" db="UniProtKB">
        <authorList>
            <consortium name="RefSeq"/>
        </authorList>
    </citation>
    <scope>IDENTIFICATION</scope>
    <source>
        <tissue evidence="4">Whole insect</tissue>
    </source>
</reference>
<evidence type="ECO:0000256" key="1">
    <source>
        <dbReference type="SAM" id="SignalP"/>
    </source>
</evidence>
<dbReference type="KEGG" id="dvv:114327977"/>
<dbReference type="RefSeq" id="XP_028132507.1">
    <property type="nucleotide sequence ID" value="XM_028276706.1"/>
</dbReference>
<gene>
    <name evidence="4" type="primary">LOC114327977</name>
</gene>
<dbReference type="PANTHER" id="PTHR10612:SF11">
    <property type="entry name" value="KARL, ISOFORM A"/>
    <property type="match status" value="1"/>
</dbReference>
<dbReference type="OrthoDB" id="8186134at2759"/>
<evidence type="ECO:0000313" key="3">
    <source>
        <dbReference type="Proteomes" id="UP001652700"/>
    </source>
</evidence>
<dbReference type="InterPro" id="IPR012674">
    <property type="entry name" value="Calycin"/>
</dbReference>
<dbReference type="Proteomes" id="UP001652700">
    <property type="component" value="Unplaced"/>
</dbReference>
<dbReference type="FunCoup" id="A0A6P7FCF4">
    <property type="interactions" value="1"/>
</dbReference>
<dbReference type="Gene3D" id="2.40.128.20">
    <property type="match status" value="1"/>
</dbReference>
<evidence type="ECO:0000313" key="2">
    <source>
        <dbReference type="EnsemblMetazoa" id="XP_028132507.1"/>
    </source>
</evidence>
<protein>
    <submittedName>
        <fullName evidence="4">Apolipoprotein D</fullName>
    </submittedName>
</protein>
<keyword evidence="3" id="KW-1185">Reference proteome</keyword>
<dbReference type="GO" id="GO:0005737">
    <property type="term" value="C:cytoplasm"/>
    <property type="evidence" value="ECO:0007669"/>
    <property type="project" value="TreeGrafter"/>
</dbReference>
<dbReference type="EnsemblMetazoa" id="XM_028276706.2">
    <property type="protein sequence ID" value="XP_028132507.1"/>
    <property type="gene ID" value="LOC114327977"/>
</dbReference>
<dbReference type="CDD" id="cd00301">
    <property type="entry name" value="lipocalin_FABP"/>
    <property type="match status" value="1"/>
</dbReference>
<dbReference type="InParanoid" id="A0A6P7FCF4"/>
<feature type="signal peptide" evidence="1">
    <location>
        <begin position="1"/>
        <end position="21"/>
    </location>
</feature>
<organism evidence="4">
    <name type="scientific">Diabrotica virgifera virgifera</name>
    <name type="common">western corn rootworm</name>
    <dbReference type="NCBI Taxonomy" id="50390"/>
    <lineage>
        <taxon>Eukaryota</taxon>
        <taxon>Metazoa</taxon>
        <taxon>Ecdysozoa</taxon>
        <taxon>Arthropoda</taxon>
        <taxon>Hexapoda</taxon>
        <taxon>Insecta</taxon>
        <taxon>Pterygota</taxon>
        <taxon>Neoptera</taxon>
        <taxon>Endopterygota</taxon>
        <taxon>Coleoptera</taxon>
        <taxon>Polyphaga</taxon>
        <taxon>Cucujiformia</taxon>
        <taxon>Chrysomeloidea</taxon>
        <taxon>Chrysomelidae</taxon>
        <taxon>Galerucinae</taxon>
        <taxon>Diabroticina</taxon>
        <taxon>Diabroticites</taxon>
        <taxon>Diabrotica</taxon>
    </lineage>
</organism>
<dbReference type="AlphaFoldDB" id="A0A6P7FCF4"/>
<feature type="chain" id="PRO_5028085264" evidence="1">
    <location>
        <begin position="22"/>
        <end position="239"/>
    </location>
</feature>
<dbReference type="GO" id="GO:0000302">
    <property type="term" value="P:response to reactive oxygen species"/>
    <property type="evidence" value="ECO:0007669"/>
    <property type="project" value="TreeGrafter"/>
</dbReference>
<name>A0A6P7FCF4_DIAVI</name>
<proteinExistence type="predicted"/>
<dbReference type="FunFam" id="2.40.128.20:FF:000034">
    <property type="entry name" value="Karl, isoform A"/>
    <property type="match status" value="1"/>
</dbReference>
<dbReference type="GO" id="GO:0006629">
    <property type="term" value="P:lipid metabolic process"/>
    <property type="evidence" value="ECO:0007669"/>
    <property type="project" value="TreeGrafter"/>
</dbReference>
<accession>A0A6P7FCF4</accession>
<dbReference type="SUPFAM" id="SSF50814">
    <property type="entry name" value="Lipocalins"/>
    <property type="match status" value="1"/>
</dbReference>
<dbReference type="GeneID" id="114327977"/>
<evidence type="ECO:0000313" key="4">
    <source>
        <dbReference type="RefSeq" id="XP_028132507.1"/>
    </source>
</evidence>
<reference evidence="2" key="2">
    <citation type="submission" date="2025-05" db="UniProtKB">
        <authorList>
            <consortium name="EnsemblMetazoa"/>
        </authorList>
    </citation>
    <scope>IDENTIFICATION</scope>
</reference>
<dbReference type="PANTHER" id="PTHR10612">
    <property type="entry name" value="APOLIPOPROTEIN D"/>
    <property type="match status" value="1"/>
</dbReference>